<dbReference type="InterPro" id="IPR027417">
    <property type="entry name" value="P-loop_NTPase"/>
</dbReference>
<feature type="binding site" evidence="11">
    <location>
        <position position="145"/>
    </location>
    <ligand>
        <name>substrate</name>
    </ligand>
</feature>
<evidence type="ECO:0000313" key="13">
    <source>
        <dbReference type="Proteomes" id="UP001597375"/>
    </source>
</evidence>
<evidence type="ECO:0000256" key="5">
    <source>
        <dbReference type="ARBA" id="ARBA00022679"/>
    </source>
</evidence>
<comment type="caution">
    <text evidence="11">Lacks conserved residue(s) required for the propagation of feature annotation.</text>
</comment>
<dbReference type="PANTHER" id="PTHR21087:SF16">
    <property type="entry name" value="SHIKIMATE KINASE 1, CHLOROPLASTIC"/>
    <property type="match status" value="1"/>
</dbReference>
<keyword evidence="5 11" id="KW-0808">Transferase</keyword>
<keyword evidence="6 11" id="KW-0547">Nucleotide-binding</keyword>
<keyword evidence="13" id="KW-1185">Reference proteome</keyword>
<reference evidence="13" key="1">
    <citation type="journal article" date="2019" name="Int. J. Syst. Evol. Microbiol.">
        <title>The Global Catalogue of Microorganisms (GCM) 10K type strain sequencing project: providing services to taxonomists for standard genome sequencing and annotation.</title>
        <authorList>
            <consortium name="The Broad Institute Genomics Platform"/>
            <consortium name="The Broad Institute Genome Sequencing Center for Infectious Disease"/>
            <person name="Wu L."/>
            <person name="Ma J."/>
        </authorList>
    </citation>
    <scope>NUCLEOTIDE SEQUENCE [LARGE SCALE GENOMIC DNA]</scope>
    <source>
        <strain evidence="13">CGMCC 4.7106</strain>
    </source>
</reference>
<comment type="catalytic activity">
    <reaction evidence="10 11">
        <text>shikimate + ATP = 3-phosphoshikimate + ADP + H(+)</text>
        <dbReference type="Rhea" id="RHEA:13121"/>
        <dbReference type="ChEBI" id="CHEBI:15378"/>
        <dbReference type="ChEBI" id="CHEBI:30616"/>
        <dbReference type="ChEBI" id="CHEBI:36208"/>
        <dbReference type="ChEBI" id="CHEBI:145989"/>
        <dbReference type="ChEBI" id="CHEBI:456216"/>
        <dbReference type="EC" id="2.7.1.71"/>
    </reaction>
</comment>
<evidence type="ECO:0000256" key="6">
    <source>
        <dbReference type="ARBA" id="ARBA00022741"/>
    </source>
</evidence>
<evidence type="ECO:0000256" key="11">
    <source>
        <dbReference type="HAMAP-Rule" id="MF_00109"/>
    </source>
</evidence>
<organism evidence="12 13">
    <name type="scientific">Luteolibacter algae</name>
    <dbReference type="NCBI Taxonomy" id="454151"/>
    <lineage>
        <taxon>Bacteria</taxon>
        <taxon>Pseudomonadati</taxon>
        <taxon>Verrucomicrobiota</taxon>
        <taxon>Verrucomicrobiia</taxon>
        <taxon>Verrucomicrobiales</taxon>
        <taxon>Verrucomicrobiaceae</taxon>
        <taxon>Luteolibacter</taxon>
    </lineage>
</organism>
<dbReference type="HAMAP" id="MF_00109">
    <property type="entry name" value="Shikimate_kinase"/>
    <property type="match status" value="1"/>
</dbReference>
<dbReference type="RefSeq" id="WP_386820646.1">
    <property type="nucleotide sequence ID" value="NZ_JBHUIT010000027.1"/>
</dbReference>
<dbReference type="InterPro" id="IPR031322">
    <property type="entry name" value="Shikimate/glucono_kinase"/>
</dbReference>
<name>A0ABW5D9W5_9BACT</name>
<keyword evidence="9 11" id="KW-0057">Aromatic amino acid biosynthesis</keyword>
<dbReference type="EC" id="2.7.1.71" evidence="3 11"/>
<keyword evidence="4 11" id="KW-0028">Amino-acid biosynthesis</keyword>
<evidence type="ECO:0000256" key="2">
    <source>
        <dbReference type="ARBA" id="ARBA00006997"/>
    </source>
</evidence>
<evidence type="ECO:0000256" key="10">
    <source>
        <dbReference type="ARBA" id="ARBA00048567"/>
    </source>
</evidence>
<feature type="binding site" evidence="11">
    <location>
        <position position="126"/>
    </location>
    <ligand>
        <name>ATP</name>
        <dbReference type="ChEBI" id="CHEBI:30616"/>
    </ligand>
</feature>
<comment type="pathway">
    <text evidence="1 11">Metabolic intermediate biosynthesis; chorismate biosynthesis; chorismate from D-erythrose 4-phosphate and phosphoenolpyruvate: step 5/7.</text>
</comment>
<protein>
    <recommendedName>
        <fullName evidence="3 11">Shikimate kinase</fullName>
        <shortName evidence="11">SK</shortName>
        <ecNumber evidence="3 11">2.7.1.71</ecNumber>
    </recommendedName>
</protein>
<evidence type="ECO:0000256" key="1">
    <source>
        <dbReference type="ARBA" id="ARBA00004842"/>
    </source>
</evidence>
<evidence type="ECO:0000256" key="9">
    <source>
        <dbReference type="ARBA" id="ARBA00023141"/>
    </source>
</evidence>
<keyword evidence="11" id="KW-0479">Metal-binding</keyword>
<feature type="binding site" evidence="11">
    <location>
        <position position="64"/>
    </location>
    <ligand>
        <name>substrate</name>
    </ligand>
</feature>
<evidence type="ECO:0000256" key="4">
    <source>
        <dbReference type="ARBA" id="ARBA00022605"/>
    </source>
</evidence>
<keyword evidence="11" id="KW-0460">Magnesium</keyword>
<feature type="binding site" evidence="11">
    <location>
        <begin position="18"/>
        <end position="23"/>
    </location>
    <ligand>
        <name>ATP</name>
        <dbReference type="ChEBI" id="CHEBI:30616"/>
    </ligand>
</feature>
<dbReference type="PRINTS" id="PR01100">
    <property type="entry name" value="SHIKIMTKNASE"/>
</dbReference>
<gene>
    <name evidence="11" type="primary">aroK</name>
    <name evidence="12" type="ORF">ACFSSA_11810</name>
</gene>
<evidence type="ECO:0000256" key="8">
    <source>
        <dbReference type="ARBA" id="ARBA00022840"/>
    </source>
</evidence>
<dbReference type="Gene3D" id="3.40.50.300">
    <property type="entry name" value="P-loop containing nucleotide triphosphate hydrolases"/>
    <property type="match status" value="1"/>
</dbReference>
<dbReference type="InterPro" id="IPR023000">
    <property type="entry name" value="Shikimate_kinase_CS"/>
</dbReference>
<sequence>MNQTEVIPKNIVLIGFMGSGKSTVGRELHQRLGYSLTDMDQLIEETMGKKITEIFKEEGETAFRDFETLQLIEIAKQTESRHIVSTGGGIVIRPENRKLLRNLGYVVWLHAPGDVIYERTARNKDRPLLNLPNARERIDTLMAEREPWYCEAAHLKIDTAGLDSKEIATGILESARYFFTHPI</sequence>
<dbReference type="CDD" id="cd00464">
    <property type="entry name" value="SK"/>
    <property type="match status" value="1"/>
</dbReference>
<comment type="subunit">
    <text evidence="11">Monomer.</text>
</comment>
<comment type="subcellular location">
    <subcellularLocation>
        <location evidence="11">Cytoplasm</location>
    </subcellularLocation>
</comment>
<comment type="similarity">
    <text evidence="2 11">Belongs to the shikimate kinase family.</text>
</comment>
<keyword evidence="8 11" id="KW-0067">ATP-binding</keyword>
<dbReference type="InterPro" id="IPR000623">
    <property type="entry name" value="Shikimate_kinase/TSH1"/>
</dbReference>
<feature type="binding site" evidence="11">
    <location>
        <position position="22"/>
    </location>
    <ligand>
        <name>Mg(2+)</name>
        <dbReference type="ChEBI" id="CHEBI:18420"/>
    </ligand>
</feature>
<evidence type="ECO:0000256" key="7">
    <source>
        <dbReference type="ARBA" id="ARBA00022777"/>
    </source>
</evidence>
<feature type="binding site" evidence="11">
    <location>
        <position position="88"/>
    </location>
    <ligand>
        <name>substrate</name>
    </ligand>
</feature>
<keyword evidence="7 11" id="KW-0418">Kinase</keyword>
<evidence type="ECO:0000313" key="12">
    <source>
        <dbReference type="EMBL" id="MFD2257360.1"/>
    </source>
</evidence>
<feature type="binding site" evidence="11">
    <location>
        <position position="40"/>
    </location>
    <ligand>
        <name>substrate</name>
    </ligand>
</feature>
<dbReference type="SUPFAM" id="SSF52540">
    <property type="entry name" value="P-loop containing nucleoside triphosphate hydrolases"/>
    <property type="match status" value="1"/>
</dbReference>
<dbReference type="Proteomes" id="UP001597375">
    <property type="component" value="Unassembled WGS sequence"/>
</dbReference>
<dbReference type="Pfam" id="PF01202">
    <property type="entry name" value="SKI"/>
    <property type="match status" value="1"/>
</dbReference>
<keyword evidence="11" id="KW-0963">Cytoplasm</keyword>
<comment type="function">
    <text evidence="11">Catalyzes the specific phosphorylation of the 3-hydroxyl group of shikimic acid using ATP as a cosubstrate.</text>
</comment>
<comment type="caution">
    <text evidence="12">The sequence shown here is derived from an EMBL/GenBank/DDBJ whole genome shotgun (WGS) entry which is preliminary data.</text>
</comment>
<accession>A0ABW5D9W5</accession>
<dbReference type="PROSITE" id="PS01128">
    <property type="entry name" value="SHIKIMATE_KINASE"/>
    <property type="match status" value="1"/>
</dbReference>
<proteinExistence type="inferred from homology"/>
<evidence type="ECO:0000256" key="3">
    <source>
        <dbReference type="ARBA" id="ARBA00012154"/>
    </source>
</evidence>
<comment type="cofactor">
    <cofactor evidence="11">
        <name>Mg(2+)</name>
        <dbReference type="ChEBI" id="CHEBI:18420"/>
    </cofactor>
    <text evidence="11">Binds 1 Mg(2+) ion per subunit.</text>
</comment>
<dbReference type="EMBL" id="JBHUIT010000027">
    <property type="protein sequence ID" value="MFD2257360.1"/>
    <property type="molecule type" value="Genomic_DNA"/>
</dbReference>
<dbReference type="PANTHER" id="PTHR21087">
    <property type="entry name" value="SHIKIMATE KINASE"/>
    <property type="match status" value="1"/>
</dbReference>
<dbReference type="GO" id="GO:0004765">
    <property type="term" value="F:shikimate kinase activity"/>
    <property type="evidence" value="ECO:0007669"/>
    <property type="project" value="UniProtKB-EC"/>
</dbReference>